<sequence>MEQGDTDLTARARRYALGDGPGTAARCRTLAGAAVGDWYGPLSPARRTAAGDLLLVVTELVADAVRHGGTPYELRLDRAGDRVWVQLSDTGPVRARPHGRHRPARPDGHGLYLVERLAAAWGCVPRDRGRTVWCAIPFPLGPGERSGPSRPSEPPPGGWPPGGSPRHPARGQDRRRRP</sequence>
<feature type="compositionally biased region" description="Pro residues" evidence="2">
    <location>
        <begin position="151"/>
        <end position="163"/>
    </location>
</feature>
<dbReference type="RefSeq" id="WP_189978601.1">
    <property type="nucleotide sequence ID" value="NZ_BMUL01000009.1"/>
</dbReference>
<keyword evidence="1" id="KW-0723">Serine/threonine-protein kinase</keyword>
<evidence type="ECO:0000259" key="3">
    <source>
        <dbReference type="Pfam" id="PF13581"/>
    </source>
</evidence>
<organism evidence="4 5">
    <name type="scientific">Streptomyces termitum</name>
    <dbReference type="NCBI Taxonomy" id="67368"/>
    <lineage>
        <taxon>Bacteria</taxon>
        <taxon>Bacillati</taxon>
        <taxon>Actinomycetota</taxon>
        <taxon>Actinomycetes</taxon>
        <taxon>Kitasatosporales</taxon>
        <taxon>Streptomycetaceae</taxon>
        <taxon>Streptomyces</taxon>
    </lineage>
</organism>
<dbReference type="CDD" id="cd16936">
    <property type="entry name" value="HATPase_RsbW-like"/>
    <property type="match status" value="1"/>
</dbReference>
<gene>
    <name evidence="4" type="ORF">GCM10010305_36460</name>
</gene>
<dbReference type="Pfam" id="PF13581">
    <property type="entry name" value="HATPase_c_2"/>
    <property type="match status" value="1"/>
</dbReference>
<comment type="caution">
    <text evidence="4">The sequence shown here is derived from an EMBL/GenBank/DDBJ whole genome shotgun (WGS) entry which is preliminary data.</text>
</comment>
<evidence type="ECO:0000256" key="2">
    <source>
        <dbReference type="SAM" id="MobiDB-lite"/>
    </source>
</evidence>
<protein>
    <recommendedName>
        <fullName evidence="3">Histidine kinase/HSP90-like ATPase domain-containing protein</fullName>
    </recommendedName>
</protein>
<reference evidence="4" key="2">
    <citation type="submission" date="2020-09" db="EMBL/GenBank/DDBJ databases">
        <authorList>
            <person name="Sun Q."/>
            <person name="Ohkuma M."/>
        </authorList>
    </citation>
    <scope>NUCLEOTIDE SEQUENCE</scope>
    <source>
        <strain evidence="4">JCM 4518</strain>
    </source>
</reference>
<dbReference type="Proteomes" id="UP000644020">
    <property type="component" value="Unassembled WGS sequence"/>
</dbReference>
<keyword evidence="1" id="KW-0808">Transferase</keyword>
<dbReference type="Gene3D" id="3.30.565.10">
    <property type="entry name" value="Histidine kinase-like ATPase, C-terminal domain"/>
    <property type="match status" value="1"/>
</dbReference>
<keyword evidence="1" id="KW-0418">Kinase</keyword>
<dbReference type="AlphaFoldDB" id="A0A918T7W7"/>
<feature type="compositionally biased region" description="Basic residues" evidence="2">
    <location>
        <begin position="167"/>
        <end position="178"/>
    </location>
</feature>
<accession>A0A918T7W7</accession>
<dbReference type="InterPro" id="IPR050267">
    <property type="entry name" value="Anti-sigma-factor_SerPK"/>
</dbReference>
<evidence type="ECO:0000313" key="5">
    <source>
        <dbReference type="Proteomes" id="UP000644020"/>
    </source>
</evidence>
<feature type="compositionally biased region" description="Low complexity" evidence="2">
    <location>
        <begin position="141"/>
        <end position="150"/>
    </location>
</feature>
<reference evidence="4" key="1">
    <citation type="journal article" date="2014" name="Int. J. Syst. Evol. Microbiol.">
        <title>Complete genome sequence of Corynebacterium casei LMG S-19264T (=DSM 44701T), isolated from a smear-ripened cheese.</title>
        <authorList>
            <consortium name="US DOE Joint Genome Institute (JGI-PGF)"/>
            <person name="Walter F."/>
            <person name="Albersmeier A."/>
            <person name="Kalinowski J."/>
            <person name="Ruckert C."/>
        </authorList>
    </citation>
    <scope>NUCLEOTIDE SEQUENCE</scope>
    <source>
        <strain evidence="4">JCM 4518</strain>
    </source>
</reference>
<dbReference type="PANTHER" id="PTHR35526:SF3">
    <property type="entry name" value="ANTI-SIGMA-F FACTOR RSBW"/>
    <property type="match status" value="1"/>
</dbReference>
<dbReference type="InterPro" id="IPR003594">
    <property type="entry name" value="HATPase_dom"/>
</dbReference>
<proteinExistence type="predicted"/>
<feature type="domain" description="Histidine kinase/HSP90-like ATPase" evidence="3">
    <location>
        <begin position="47"/>
        <end position="132"/>
    </location>
</feature>
<evidence type="ECO:0000313" key="4">
    <source>
        <dbReference type="EMBL" id="GHA89683.1"/>
    </source>
</evidence>
<dbReference type="InterPro" id="IPR036890">
    <property type="entry name" value="HATPase_C_sf"/>
</dbReference>
<dbReference type="EMBL" id="BMUL01000009">
    <property type="protein sequence ID" value="GHA89683.1"/>
    <property type="molecule type" value="Genomic_DNA"/>
</dbReference>
<dbReference type="PANTHER" id="PTHR35526">
    <property type="entry name" value="ANTI-SIGMA-F FACTOR RSBW-RELATED"/>
    <property type="match status" value="1"/>
</dbReference>
<dbReference type="GO" id="GO:0004674">
    <property type="term" value="F:protein serine/threonine kinase activity"/>
    <property type="evidence" value="ECO:0007669"/>
    <property type="project" value="UniProtKB-KW"/>
</dbReference>
<dbReference type="SUPFAM" id="SSF55874">
    <property type="entry name" value="ATPase domain of HSP90 chaperone/DNA topoisomerase II/histidine kinase"/>
    <property type="match status" value="1"/>
</dbReference>
<name>A0A918T7W7_9ACTN</name>
<evidence type="ECO:0000256" key="1">
    <source>
        <dbReference type="ARBA" id="ARBA00022527"/>
    </source>
</evidence>
<feature type="region of interest" description="Disordered" evidence="2">
    <location>
        <begin position="140"/>
        <end position="178"/>
    </location>
</feature>
<keyword evidence="5" id="KW-1185">Reference proteome</keyword>